<gene>
    <name evidence="2" type="ORF">NQ314_004908</name>
</gene>
<dbReference type="PANTHER" id="PTHR23345:SF15">
    <property type="entry name" value="VITELLOGENIN 1-RELATED"/>
    <property type="match status" value="1"/>
</dbReference>
<dbReference type="Proteomes" id="UP001162156">
    <property type="component" value="Unassembled WGS sequence"/>
</dbReference>
<dbReference type="InterPro" id="IPR050733">
    <property type="entry name" value="Vitellogenin/Apolipophorin"/>
</dbReference>
<dbReference type="InterPro" id="IPR016024">
    <property type="entry name" value="ARM-type_fold"/>
</dbReference>
<comment type="caution">
    <text evidence="2">The sequence shown here is derived from an EMBL/GenBank/DDBJ whole genome shotgun (WGS) entry which is preliminary data.</text>
</comment>
<protein>
    <recommendedName>
        <fullName evidence="1">VWFD domain-containing protein</fullName>
    </recommendedName>
</protein>
<dbReference type="Pfam" id="PF00094">
    <property type="entry name" value="VWD"/>
    <property type="match status" value="1"/>
</dbReference>
<dbReference type="PANTHER" id="PTHR23345">
    <property type="entry name" value="VITELLOGENIN-RELATED"/>
    <property type="match status" value="1"/>
</dbReference>
<dbReference type="GO" id="GO:0005319">
    <property type="term" value="F:lipid transporter activity"/>
    <property type="evidence" value="ECO:0007669"/>
    <property type="project" value="TreeGrafter"/>
</dbReference>
<reference evidence="2" key="1">
    <citation type="journal article" date="2023" name="Insect Mol. Biol.">
        <title>Genome sequencing provides insights into the evolution of gene families encoding plant cell wall-degrading enzymes in longhorned beetles.</title>
        <authorList>
            <person name="Shin N.R."/>
            <person name="Okamura Y."/>
            <person name="Kirsch R."/>
            <person name="Pauchet Y."/>
        </authorList>
    </citation>
    <scope>NUCLEOTIDE SEQUENCE</scope>
    <source>
        <strain evidence="2">RBIC_L_NR</strain>
    </source>
</reference>
<evidence type="ECO:0000259" key="1">
    <source>
        <dbReference type="PROSITE" id="PS51233"/>
    </source>
</evidence>
<dbReference type="SMART" id="SM00216">
    <property type="entry name" value="VWD"/>
    <property type="match status" value="1"/>
</dbReference>
<evidence type="ECO:0000313" key="3">
    <source>
        <dbReference type="Proteomes" id="UP001162156"/>
    </source>
</evidence>
<dbReference type="PROSITE" id="PS51233">
    <property type="entry name" value="VWFD"/>
    <property type="match status" value="1"/>
</dbReference>
<proteinExistence type="predicted"/>
<organism evidence="2 3">
    <name type="scientific">Rhamnusium bicolor</name>
    <dbReference type="NCBI Taxonomy" id="1586634"/>
    <lineage>
        <taxon>Eukaryota</taxon>
        <taxon>Metazoa</taxon>
        <taxon>Ecdysozoa</taxon>
        <taxon>Arthropoda</taxon>
        <taxon>Hexapoda</taxon>
        <taxon>Insecta</taxon>
        <taxon>Pterygota</taxon>
        <taxon>Neoptera</taxon>
        <taxon>Endopterygota</taxon>
        <taxon>Coleoptera</taxon>
        <taxon>Polyphaga</taxon>
        <taxon>Cucujiformia</taxon>
        <taxon>Chrysomeloidea</taxon>
        <taxon>Cerambycidae</taxon>
        <taxon>Lepturinae</taxon>
        <taxon>Rhagiini</taxon>
        <taxon>Rhamnusium</taxon>
    </lineage>
</organism>
<keyword evidence="3" id="KW-1185">Reference proteome</keyword>
<feature type="domain" description="VWFD" evidence="1">
    <location>
        <begin position="1856"/>
        <end position="2032"/>
    </location>
</feature>
<accession>A0AAV8ZIB4</accession>
<dbReference type="InterPro" id="IPR001846">
    <property type="entry name" value="VWF_type-D"/>
</dbReference>
<dbReference type="SUPFAM" id="SSF48371">
    <property type="entry name" value="ARM repeat"/>
    <property type="match status" value="1"/>
</dbReference>
<dbReference type="EMBL" id="JANEYF010001352">
    <property type="protein sequence ID" value="KAJ8964439.1"/>
    <property type="molecule type" value="Genomic_DNA"/>
</dbReference>
<evidence type="ECO:0000313" key="2">
    <source>
        <dbReference type="EMBL" id="KAJ8964439.1"/>
    </source>
</evidence>
<sequence length="2114" mass="243985">MKLRDIDFSIWIYNQEAHKALGFEINWDANRDPNQKLMISANYTKIANFNYVANFILSYPTRTVIGEYKFLLERGHVDTLASISWDDDKTFAIDLDAFYEYEEKLFEHLNNKYRLNGAMTWDKSQRVAIDIFGDYTAIGSYFTCKYSCSIDSSVDRIPNINTTISHRQNETDFKSILHLMGVTHMDLDNRNMIINLEGKFKKITNCMLIVNVTTPEEDYQLRFKISTESRHFVAMVTYPTGNLGTEVLFSLNSLTDFDIKLHLATPVEFLQTVLIVAKLKSEEADFRLGWNFLLLGFSGIWHYANVTDFEYSYKIYTPIEDFEENGIVGKLIFKEGLDFEVSVKLSNYKLGVKLLGKPKPKPLKELGIKLKNVYLRSNPSQVGEKDGDDPLSWKGLIELDAIIYPTMIGELEIDQKGSSYILQSKLTMPDGMAVLLDEFEYIDIFTMKNNLHISTPYQTFKAIVSNFELDIQPGHKYIFGINLDYQNQTKLIKTGVYAKYIVETREAEERIYNVTLKVNTPFKAFPKLNLFGAFETEENFYHTKLLFNTNRSDISVDATTEIDNGLLELTSSFHVVTPSINVPPCQLRLSKLFSYSNNYVEISLKVPEKLHGDIYFRTSWLIKSQNEFRSMIQLETPFTGLENTTAGVDVHISNIKSTMWVAIQMNPLEMDINSTLQNNILTAVSNLNFNGKRFPIIVDCTIRKPSQNTREFDGNLNLKDKLFKISGNADVIGNLPTRVSLIFTPKDNSPPLSIEYQLSTTAVDRYELAGSIQHSNRFTRFNAYLATTNEFNWDLNMEVYTSNATQKIIVHAKANADKNSKNLIINARTPIPKLERPKLGATYTTSGSQHTVHGYFEVTNAKGTVDINLIWKILENMYFRTIGKYENIEYSSQSSIEGFYENPQKSFHFIKAGGDIKIDRLWEAGSNILTEDKENVSGNIELEWNGERFENYANLKRSDITFDLIYKLKTPKFIDRQLIVTEINYKSLGDHHNLTCEAFYPEDRSVAYATVDYKELSNMNGMFNITVPHKSLNYSGAYFNTETNAIVYNRYIKVFWDGDNAILDSKCDIKIGSTLLERNMKGKLIIELPLTTRHIALVDYEYDKRAQVSVGHATVDYNGTNVLEGKYNCLSESRAGFDKDTIHVELQNKMVPVGADYVHRHEYGAPRDGYNAPTVDNKYLHLYNLQNRSKFNVTGELNVRTTWSGQEYVLTAIHSNRTVKLWTDYDILNREYKQHTRLELGPSTWIEYDLNLLNKTADMFDAQQVLINVFYPRRNFTAQGFYNISDSIVSTDVSLVWDKDNRTVQAGLDWRRASLHREQLLLQIKHPSFERKDSIATGLSYFWGRYGGKFPIYTANMSAAHGINDTSGEFYLNLRKKLLYLHVNMTEDGSQSLHTYGFIPDARSAVFDIWRDYDDKRVSDVSYYLRLNHSRLIMSSLRWRPELIGDLQSGIRGGIMQFYLDILEGINNTRQYIRAEAIDAINGIWIDSKPNIQQFLNDLRNLTVIEDDIAELKIFLNKSYHANEFHIRDITSVVVTMFDELALKSHLQSLPKIVQEIWSVMGESGQKIKKSILWVIEKIKTYYKNTTDFIHGLINGDPIEHISSGLEKLVEKYDEFIKNVHVAVIQYMESLWSQTYSLIAEHWHKTLAAIEPTFLKLVHYLESIVWNTGKEFLDFLYLRKNEIIESPYFAKFTKFTHDLDKFYKDITGKNTIASIYKYVNIAWNFLREKYLNLIPFGKELTDIFSEIWTELKQIGNISSVRYMIDKWHETYGYAKYYYDYFDVENRIHKLITLIYIKLSDMSVTALDAENRYEIPEIKAIYDLQNYLEASQISFWSLYYDYKPFTNPSDWLPPFKGHAMLVGSKYYVTFDKTYYDFRGSCTYLLATDFLDRNFTLLVSYDDSDNTNELILILNKTLIRINSFKGLIQIGDSGTELLPVQIGDTYLYRDADIFLVESASGFVLECNMKFHICIFEMSGEWLYQRVGILEKTAGLWGTYNNEPSDDFLTSSKVRVNTSSLNIFGDSWALDKNCKTKISKTDSTKTVSQEILALCDEFFTSRVSQLNTCFPRIPKDSFLSMCLNSTSEQEACMSAVSYINLCSYANTPLRIPDTCVK</sequence>
<name>A0AAV8ZIB4_9CUCU</name>